<proteinExistence type="predicted"/>
<reference evidence="2" key="2">
    <citation type="submission" date="2022-10" db="EMBL/GenBank/DDBJ databases">
        <authorList>
            <consortium name="ENA_rothamsted_submissions"/>
            <consortium name="culmorum"/>
            <person name="King R."/>
        </authorList>
    </citation>
    <scope>NUCLEOTIDE SEQUENCE</scope>
</reference>
<dbReference type="Pfam" id="PF02958">
    <property type="entry name" value="EcKL"/>
    <property type="match status" value="1"/>
</dbReference>
<evidence type="ECO:0000259" key="1">
    <source>
        <dbReference type="SMART" id="SM00587"/>
    </source>
</evidence>
<keyword evidence="3" id="KW-1185">Reference proteome</keyword>
<dbReference type="InterPro" id="IPR004119">
    <property type="entry name" value="EcKL"/>
</dbReference>
<dbReference type="PANTHER" id="PTHR11012">
    <property type="entry name" value="PROTEIN KINASE-LIKE DOMAIN-CONTAINING"/>
    <property type="match status" value="1"/>
</dbReference>
<feature type="domain" description="CHK kinase-like" evidence="1">
    <location>
        <begin position="123"/>
        <end position="317"/>
    </location>
</feature>
<accession>A0A9P0DSM4</accession>
<dbReference type="EMBL" id="OU896713">
    <property type="protein sequence ID" value="CAH1176732.1"/>
    <property type="molecule type" value="Genomic_DNA"/>
</dbReference>
<dbReference type="OrthoDB" id="190089at2759"/>
<dbReference type="InterPro" id="IPR011009">
    <property type="entry name" value="Kinase-like_dom_sf"/>
</dbReference>
<dbReference type="PANTHER" id="PTHR11012:SF30">
    <property type="entry name" value="PROTEIN KINASE-LIKE DOMAIN-CONTAINING"/>
    <property type="match status" value="1"/>
</dbReference>
<dbReference type="Proteomes" id="UP001153737">
    <property type="component" value="Chromosome 7"/>
</dbReference>
<protein>
    <recommendedName>
        <fullName evidence="1">CHK kinase-like domain-containing protein</fullName>
    </recommendedName>
</protein>
<evidence type="ECO:0000313" key="3">
    <source>
        <dbReference type="Proteomes" id="UP001153737"/>
    </source>
</evidence>
<gene>
    <name evidence="2" type="ORF">PHAECO_LOCUS10649</name>
</gene>
<name>A0A9P0DSM4_PHACE</name>
<dbReference type="InterPro" id="IPR015897">
    <property type="entry name" value="CHK_kinase-like"/>
</dbReference>
<sequence>MSTLPREISDVLETSLGQKITDYHISLGEGNSKGMGFVSELLFVNLIHKSTGEQHHLVIKQALPTGGTNSMRMMRTAFANEIRFYQTCWPILSAFQASHPLVKPFRGIPRCYGVAREIEKEKLVLENLKARGFTIYERTEPFDLTHMEAVFKAFAEFHAISFAYRHENSEAEFEKMTKHLVNGWMNITKAVFFPEMIKECFTGFLDGVGPELRGKIKEKLERYFDGLVEVFDECAEYTGCCPVLLHGDCWSSNFMFKYSESQEISEMKIIDFQTARRGSPVQDLSYCFYSCASKDVLRSLEHLLRIYHDTLSTALEAYGCAVDEIYPMRTLKDEWTQYSKFGMMLGIMVWRSKLTDAKDVADLNRLVDNDMAELQRPRNINLEKYKQVVGDLIMNAYENDAL</sequence>
<dbReference type="Gene3D" id="3.90.1200.10">
    <property type="match status" value="1"/>
</dbReference>
<dbReference type="SUPFAM" id="SSF56112">
    <property type="entry name" value="Protein kinase-like (PK-like)"/>
    <property type="match status" value="1"/>
</dbReference>
<dbReference type="AlphaFoldDB" id="A0A9P0DSM4"/>
<reference evidence="2" key="1">
    <citation type="submission" date="2022-01" db="EMBL/GenBank/DDBJ databases">
        <authorList>
            <person name="King R."/>
        </authorList>
    </citation>
    <scope>NUCLEOTIDE SEQUENCE</scope>
</reference>
<dbReference type="SMART" id="SM00587">
    <property type="entry name" value="CHK"/>
    <property type="match status" value="1"/>
</dbReference>
<evidence type="ECO:0000313" key="2">
    <source>
        <dbReference type="EMBL" id="CAH1176732.1"/>
    </source>
</evidence>
<organism evidence="2 3">
    <name type="scientific">Phaedon cochleariae</name>
    <name type="common">Mustard beetle</name>
    <dbReference type="NCBI Taxonomy" id="80249"/>
    <lineage>
        <taxon>Eukaryota</taxon>
        <taxon>Metazoa</taxon>
        <taxon>Ecdysozoa</taxon>
        <taxon>Arthropoda</taxon>
        <taxon>Hexapoda</taxon>
        <taxon>Insecta</taxon>
        <taxon>Pterygota</taxon>
        <taxon>Neoptera</taxon>
        <taxon>Endopterygota</taxon>
        <taxon>Coleoptera</taxon>
        <taxon>Polyphaga</taxon>
        <taxon>Cucujiformia</taxon>
        <taxon>Chrysomeloidea</taxon>
        <taxon>Chrysomelidae</taxon>
        <taxon>Chrysomelinae</taxon>
        <taxon>Chrysomelini</taxon>
        <taxon>Phaedon</taxon>
    </lineage>
</organism>